<organism evidence="1">
    <name type="scientific">marine sediment metagenome</name>
    <dbReference type="NCBI Taxonomy" id="412755"/>
    <lineage>
        <taxon>unclassified sequences</taxon>
        <taxon>metagenomes</taxon>
        <taxon>ecological metagenomes</taxon>
    </lineage>
</organism>
<proteinExistence type="predicted"/>
<name>A0A0F9LM92_9ZZZZ</name>
<protein>
    <submittedName>
        <fullName evidence="1">Uncharacterized protein</fullName>
    </submittedName>
</protein>
<dbReference type="EMBL" id="LAZR01006981">
    <property type="protein sequence ID" value="KKM88271.1"/>
    <property type="molecule type" value="Genomic_DNA"/>
</dbReference>
<comment type="caution">
    <text evidence="1">The sequence shown here is derived from an EMBL/GenBank/DDBJ whole genome shotgun (WGS) entry which is preliminary data.</text>
</comment>
<sequence>MSKDENLFNELPENLRKKFFDLFKAFGDVNEFDKIKGKSIIDWMAFIIKSFLEFLRDKQKLKKFLQILPDLIMNYDKLIINSEIVDKEHYLVIHNNLISGLQINKDQTIMIANSYLSSVLTKFPLQNITYSILLFRDFIPDLYKLMETAPIKEYSERVVGILYEMIEKNQKDQFQLYFFDWVLKFGYLIEAYVKEFLNARLKLRCILNKEDYSKIANKNQTIGQLLRTLKTDNSLAFIRNAIFHTNFILDYHIDYNKRKIIFRDWEGKIKTIDINNFVGSYFRLFLFVQTEIFAFSIFTIKINEKPLKLELQKQTDAMIEQFENIDVPESLLNEENLDKFTEELKKILKIGLGLENHT</sequence>
<reference evidence="1" key="1">
    <citation type="journal article" date="2015" name="Nature">
        <title>Complex archaea that bridge the gap between prokaryotes and eukaryotes.</title>
        <authorList>
            <person name="Spang A."/>
            <person name="Saw J.H."/>
            <person name="Jorgensen S.L."/>
            <person name="Zaremba-Niedzwiedzka K."/>
            <person name="Martijn J."/>
            <person name="Lind A.E."/>
            <person name="van Eijk R."/>
            <person name="Schleper C."/>
            <person name="Guy L."/>
            <person name="Ettema T.J."/>
        </authorList>
    </citation>
    <scope>NUCLEOTIDE SEQUENCE</scope>
</reference>
<dbReference type="AlphaFoldDB" id="A0A0F9LM92"/>
<gene>
    <name evidence="1" type="ORF">LCGC14_1260350</name>
</gene>
<evidence type="ECO:0000313" key="1">
    <source>
        <dbReference type="EMBL" id="KKM88271.1"/>
    </source>
</evidence>
<accession>A0A0F9LM92</accession>